<feature type="domain" description="CusB-like beta-barrel" evidence="3">
    <location>
        <begin position="231"/>
        <end position="308"/>
    </location>
</feature>
<gene>
    <name evidence="5" type="ORF">ABE541_01680</name>
</gene>
<feature type="domain" description="CzcB-like C-terminal circularly permuted SH3-like" evidence="4">
    <location>
        <begin position="313"/>
        <end position="373"/>
    </location>
</feature>
<evidence type="ECO:0000259" key="4">
    <source>
        <dbReference type="Pfam" id="PF25975"/>
    </source>
</evidence>
<dbReference type="InterPro" id="IPR006143">
    <property type="entry name" value="RND_pump_MFP"/>
</dbReference>
<evidence type="ECO:0000256" key="2">
    <source>
        <dbReference type="ARBA" id="ARBA00022448"/>
    </source>
</evidence>
<organism evidence="5 6">
    <name type="scientific">Sphingobacterium kitahiroshimense</name>
    <dbReference type="NCBI Taxonomy" id="470446"/>
    <lineage>
        <taxon>Bacteria</taxon>
        <taxon>Pseudomonadati</taxon>
        <taxon>Bacteroidota</taxon>
        <taxon>Sphingobacteriia</taxon>
        <taxon>Sphingobacteriales</taxon>
        <taxon>Sphingobacteriaceae</taxon>
        <taxon>Sphingobacterium</taxon>
    </lineage>
</organism>
<dbReference type="EMBL" id="JBDJNQ010000001">
    <property type="protein sequence ID" value="MEN5375961.1"/>
    <property type="molecule type" value="Genomic_DNA"/>
</dbReference>
<dbReference type="NCBIfam" id="TIGR01730">
    <property type="entry name" value="RND_mfp"/>
    <property type="match status" value="1"/>
</dbReference>
<dbReference type="RefSeq" id="WP_346580464.1">
    <property type="nucleotide sequence ID" value="NZ_JBDJLH010000005.1"/>
</dbReference>
<dbReference type="SUPFAM" id="SSF111369">
    <property type="entry name" value="HlyD-like secretion proteins"/>
    <property type="match status" value="1"/>
</dbReference>
<dbReference type="Gene3D" id="1.10.287.470">
    <property type="entry name" value="Helix hairpin bin"/>
    <property type="match status" value="1"/>
</dbReference>
<comment type="similarity">
    <text evidence="1">Belongs to the membrane fusion protein (MFP) (TC 8.A.1) family.</text>
</comment>
<evidence type="ECO:0000256" key="1">
    <source>
        <dbReference type="ARBA" id="ARBA00009477"/>
    </source>
</evidence>
<keyword evidence="2" id="KW-0813">Transport</keyword>
<dbReference type="Pfam" id="PF25954">
    <property type="entry name" value="Beta-barrel_RND_2"/>
    <property type="match status" value="1"/>
</dbReference>
<dbReference type="Gene3D" id="2.40.420.20">
    <property type="match status" value="1"/>
</dbReference>
<comment type="caution">
    <text evidence="5">The sequence shown here is derived from an EMBL/GenBank/DDBJ whole genome shotgun (WGS) entry which is preliminary data.</text>
</comment>
<dbReference type="PANTHER" id="PTHR30097">
    <property type="entry name" value="CATION EFFLUX SYSTEM PROTEIN CUSB"/>
    <property type="match status" value="1"/>
</dbReference>
<dbReference type="InterPro" id="IPR058649">
    <property type="entry name" value="CzcB_C"/>
</dbReference>
<dbReference type="InterPro" id="IPR051909">
    <property type="entry name" value="MFP_Cation_Efflux"/>
</dbReference>
<dbReference type="Pfam" id="PF25975">
    <property type="entry name" value="CzcB_C"/>
    <property type="match status" value="1"/>
</dbReference>
<reference evidence="5 6" key="1">
    <citation type="submission" date="2024-04" db="EMBL/GenBank/DDBJ databases">
        <title>WGS of bacteria from Torrens River.</title>
        <authorList>
            <person name="Wyrsch E.R."/>
            <person name="Drigo B."/>
        </authorList>
    </citation>
    <scope>NUCLEOTIDE SEQUENCE [LARGE SCALE GENOMIC DNA]</scope>
    <source>
        <strain evidence="5 6">TWI391</strain>
    </source>
</reference>
<protein>
    <submittedName>
        <fullName evidence="5">Efflux RND transporter periplasmic adaptor subunit</fullName>
    </submittedName>
</protein>
<accession>A0ABV0BMK7</accession>
<dbReference type="InterPro" id="IPR058792">
    <property type="entry name" value="Beta-barrel_RND_2"/>
</dbReference>
<evidence type="ECO:0000259" key="3">
    <source>
        <dbReference type="Pfam" id="PF25954"/>
    </source>
</evidence>
<sequence>MKTTITKKHSHLIQILIISVLSLNLMGCHTKVDEEITENFTQNADTIQVQGKVKSQLKTCTVLKQAHQLELITAGTVKAIPNLYAEIGSPFSGRVSAVHLKLGMKTKPGTPLYELISPEFIETQKLYFQAKTAYQNARLILKRQQDLKQHGVGTDKDVEEARAQYEITEKEYQNTSASLRFFNVDTEKLVLGQPLIIRSPISGEVISNDIVLGQYIKSDDLPLAKVAELNTVWVVGMVKEQNLNLINKLDLAEIATIAFPDDKIKGTIYHIDEIVNEDTRSVQILIECRNPDRLLKPGMYVNVKFTKKASDAVFIPAKSLLQFNDQSYVFLTIGKDKYLRRYVETGITDKDQVQILSGLQAGDNIISEGAFYLLNAK</sequence>
<dbReference type="Gene3D" id="2.40.30.170">
    <property type="match status" value="1"/>
</dbReference>
<dbReference type="PANTHER" id="PTHR30097:SF16">
    <property type="entry name" value="CATION EFFLUX SYSTEM (CZCB-LIKE)"/>
    <property type="match status" value="1"/>
</dbReference>
<keyword evidence="6" id="KW-1185">Reference proteome</keyword>
<dbReference type="Proteomes" id="UP001409291">
    <property type="component" value="Unassembled WGS sequence"/>
</dbReference>
<proteinExistence type="inferred from homology"/>
<name>A0ABV0BMK7_9SPHI</name>
<evidence type="ECO:0000313" key="6">
    <source>
        <dbReference type="Proteomes" id="UP001409291"/>
    </source>
</evidence>
<evidence type="ECO:0000313" key="5">
    <source>
        <dbReference type="EMBL" id="MEN5375961.1"/>
    </source>
</evidence>